<organism evidence="8 9">
    <name type="scientific">Gossypium mustelinum</name>
    <name type="common">Cotton</name>
    <name type="synonym">Gossypium caicoense</name>
    <dbReference type="NCBI Taxonomy" id="34275"/>
    <lineage>
        <taxon>Eukaryota</taxon>
        <taxon>Viridiplantae</taxon>
        <taxon>Streptophyta</taxon>
        <taxon>Embryophyta</taxon>
        <taxon>Tracheophyta</taxon>
        <taxon>Spermatophyta</taxon>
        <taxon>Magnoliopsida</taxon>
        <taxon>eudicotyledons</taxon>
        <taxon>Gunneridae</taxon>
        <taxon>Pentapetalae</taxon>
        <taxon>rosids</taxon>
        <taxon>malvids</taxon>
        <taxon>Malvales</taxon>
        <taxon>Malvaceae</taxon>
        <taxon>Malvoideae</taxon>
        <taxon>Gossypium</taxon>
    </lineage>
</organism>
<keyword evidence="3 7" id="KW-0812">Transmembrane</keyword>
<dbReference type="SUPFAM" id="SSF161021">
    <property type="entry name" value="Photosystem II reaction center protein J, PsbJ"/>
    <property type="match status" value="1"/>
</dbReference>
<dbReference type="EMBL" id="CM017636">
    <property type="protein sequence ID" value="TYJ49909.1"/>
    <property type="molecule type" value="Genomic_DNA"/>
</dbReference>
<name>A0A5D3AHN3_GOSMU</name>
<evidence type="ECO:0000256" key="1">
    <source>
        <dbReference type="ARBA" id="ARBA00022469"/>
    </source>
</evidence>
<feature type="transmembrane region" description="Helical" evidence="7">
    <location>
        <begin position="12"/>
        <end position="33"/>
    </location>
</feature>
<evidence type="ECO:0000256" key="4">
    <source>
        <dbReference type="ARBA" id="ARBA00022989"/>
    </source>
</evidence>
<evidence type="ECO:0000256" key="5">
    <source>
        <dbReference type="ARBA" id="ARBA00023136"/>
    </source>
</evidence>
<keyword evidence="4 7" id="KW-1133">Transmembrane helix</keyword>
<dbReference type="Gene3D" id="6.10.250.2070">
    <property type="match status" value="1"/>
</dbReference>
<dbReference type="Proteomes" id="UP000323597">
    <property type="component" value="Chromosome A01"/>
</dbReference>
<keyword evidence="9" id="KW-1185">Reference proteome</keyword>
<evidence type="ECO:0000256" key="6">
    <source>
        <dbReference type="ARBA" id="ARBA00023276"/>
    </source>
</evidence>
<dbReference type="PANTHER" id="PTHR34812:SF3">
    <property type="entry name" value="PHOTOSYSTEM II REACTION CENTER PROTEIN J"/>
    <property type="match status" value="1"/>
</dbReference>
<evidence type="ECO:0008006" key="10">
    <source>
        <dbReference type="Google" id="ProtNLM"/>
    </source>
</evidence>
<protein>
    <recommendedName>
        <fullName evidence="10">Photosystem II protein J</fullName>
    </recommendedName>
</protein>
<keyword evidence="2" id="KW-0602">Photosynthesis</keyword>
<evidence type="ECO:0000256" key="3">
    <source>
        <dbReference type="ARBA" id="ARBA00022692"/>
    </source>
</evidence>
<dbReference type="PANTHER" id="PTHR34812">
    <property type="entry name" value="PHOTOSYSTEM II REACTION CENTER PROTEIN J"/>
    <property type="match status" value="1"/>
</dbReference>
<gene>
    <name evidence="8" type="ORF">E1A91_A01G168700v1</name>
</gene>
<proteinExistence type="inferred from homology"/>
<dbReference type="InterPro" id="IPR002682">
    <property type="entry name" value="PSII_PsbJ"/>
</dbReference>
<sequence>MANTIGRVPLCIIGTIIGIPVIDLIGIFFYGSYSELGSSL</sequence>
<dbReference type="GO" id="GO:0015979">
    <property type="term" value="P:photosynthesis"/>
    <property type="evidence" value="ECO:0007669"/>
    <property type="project" value="UniProtKB-KW"/>
</dbReference>
<dbReference type="GO" id="GO:0009539">
    <property type="term" value="C:photosystem II reaction center"/>
    <property type="evidence" value="ECO:0007669"/>
    <property type="project" value="InterPro"/>
</dbReference>
<evidence type="ECO:0000313" key="9">
    <source>
        <dbReference type="Proteomes" id="UP000323597"/>
    </source>
</evidence>
<keyword evidence="6" id="KW-0604">Photosystem II</keyword>
<reference evidence="8 9" key="1">
    <citation type="submission" date="2019-07" db="EMBL/GenBank/DDBJ databases">
        <title>WGS assembly of Gossypium mustelinum.</title>
        <authorList>
            <person name="Chen Z.J."/>
            <person name="Sreedasyam A."/>
            <person name="Ando A."/>
            <person name="Song Q."/>
            <person name="De L."/>
            <person name="Hulse-Kemp A."/>
            <person name="Ding M."/>
            <person name="Ye W."/>
            <person name="Kirkbride R."/>
            <person name="Jenkins J."/>
            <person name="Plott C."/>
            <person name="Lovell J."/>
            <person name="Lin Y.-M."/>
            <person name="Vaughn R."/>
            <person name="Liu B."/>
            <person name="Li W."/>
            <person name="Simpson S."/>
            <person name="Scheffler B."/>
            <person name="Saski C."/>
            <person name="Grover C."/>
            <person name="Hu G."/>
            <person name="Conover J."/>
            <person name="Carlson J."/>
            <person name="Shu S."/>
            <person name="Boston L."/>
            <person name="Williams M."/>
            <person name="Peterson D."/>
            <person name="Mcgee K."/>
            <person name="Jones D."/>
            <person name="Wendel J."/>
            <person name="Stelly D."/>
            <person name="Grimwood J."/>
            <person name="Schmutz J."/>
        </authorList>
    </citation>
    <scope>NUCLEOTIDE SEQUENCE [LARGE SCALE GENOMIC DNA]</scope>
    <source>
        <strain evidence="8">1408120.09</strain>
    </source>
</reference>
<keyword evidence="5 7" id="KW-0472">Membrane</keyword>
<evidence type="ECO:0000256" key="7">
    <source>
        <dbReference type="SAM" id="Phobius"/>
    </source>
</evidence>
<dbReference type="InterPro" id="IPR037267">
    <property type="entry name" value="PSII_PsbJ_sf"/>
</dbReference>
<keyword evidence="1" id="KW-0674">Reaction center</keyword>
<dbReference type="HAMAP" id="MF_01305">
    <property type="entry name" value="PSII_PsbJ"/>
    <property type="match status" value="1"/>
</dbReference>
<accession>A0A5D3AHN3</accession>
<dbReference type="Pfam" id="PF01788">
    <property type="entry name" value="PsbJ"/>
    <property type="match status" value="1"/>
</dbReference>
<evidence type="ECO:0000256" key="2">
    <source>
        <dbReference type="ARBA" id="ARBA00022531"/>
    </source>
</evidence>
<dbReference type="AlphaFoldDB" id="A0A5D3AHN3"/>
<evidence type="ECO:0000313" key="8">
    <source>
        <dbReference type="EMBL" id="TYJ49909.1"/>
    </source>
</evidence>